<dbReference type="Proteomes" id="UP000273083">
    <property type="component" value="Unassembled WGS sequence"/>
</dbReference>
<dbReference type="RefSeq" id="WP_123609166.1">
    <property type="nucleotide sequence ID" value="NZ_RJVG01000004.1"/>
</dbReference>
<dbReference type="Pfam" id="PF14277">
    <property type="entry name" value="DUF4364"/>
    <property type="match status" value="1"/>
</dbReference>
<dbReference type="SUPFAM" id="SSF46785">
    <property type="entry name" value="Winged helix' DNA-binding domain"/>
    <property type="match status" value="1"/>
</dbReference>
<dbReference type="EMBL" id="RJVG01000004">
    <property type="protein sequence ID" value="ROR28672.1"/>
    <property type="molecule type" value="Genomic_DNA"/>
</dbReference>
<keyword evidence="2" id="KW-1185">Reference proteome</keyword>
<protein>
    <submittedName>
        <fullName evidence="1">Uncharacterized protein DUF4364</fullName>
    </submittedName>
</protein>
<dbReference type="OrthoDB" id="9783597at2"/>
<name>A0A3N1XU15_9FIRM</name>
<reference evidence="1 2" key="1">
    <citation type="submission" date="2018-11" db="EMBL/GenBank/DDBJ databases">
        <title>Genomic Encyclopedia of Type Strains, Phase IV (KMG-IV): sequencing the most valuable type-strain genomes for metagenomic binning, comparative biology and taxonomic classification.</title>
        <authorList>
            <person name="Goeker M."/>
        </authorList>
    </citation>
    <scope>NUCLEOTIDE SEQUENCE [LARGE SCALE GENOMIC DNA]</scope>
    <source>
        <strain evidence="1 2">DSM 26537</strain>
    </source>
</reference>
<dbReference type="InterPro" id="IPR025374">
    <property type="entry name" value="DUF4364"/>
</dbReference>
<gene>
    <name evidence="1" type="ORF">EDD66_104260</name>
</gene>
<dbReference type="Gene3D" id="1.10.10.10">
    <property type="entry name" value="Winged helix-like DNA-binding domain superfamily/Winged helix DNA-binding domain"/>
    <property type="match status" value="1"/>
</dbReference>
<dbReference type="InterPro" id="IPR036388">
    <property type="entry name" value="WH-like_DNA-bd_sf"/>
</dbReference>
<comment type="caution">
    <text evidence="1">The sequence shown here is derived from an EMBL/GenBank/DDBJ whole genome shotgun (WGS) entry which is preliminary data.</text>
</comment>
<evidence type="ECO:0000313" key="1">
    <source>
        <dbReference type="EMBL" id="ROR28672.1"/>
    </source>
</evidence>
<organism evidence="1 2">
    <name type="scientific">Mobilisporobacter senegalensis</name>
    <dbReference type="NCBI Taxonomy" id="1329262"/>
    <lineage>
        <taxon>Bacteria</taxon>
        <taxon>Bacillati</taxon>
        <taxon>Bacillota</taxon>
        <taxon>Clostridia</taxon>
        <taxon>Lachnospirales</taxon>
        <taxon>Lachnospiraceae</taxon>
        <taxon>Mobilisporobacter</taxon>
    </lineage>
</organism>
<proteinExistence type="predicted"/>
<accession>A0A3N1XU15</accession>
<dbReference type="InterPro" id="IPR036390">
    <property type="entry name" value="WH_DNA-bd_sf"/>
</dbReference>
<evidence type="ECO:0000313" key="2">
    <source>
        <dbReference type="Proteomes" id="UP000273083"/>
    </source>
</evidence>
<dbReference type="AlphaFoldDB" id="A0A3N1XU15"/>
<sequence length="176" mass="20553">MQNDALTLYKLIILYILDKVNFPLTNAQISNFILEKEYTNYFTIQQAISELNDAELIRTETIRNSTYYRINQAGEETLEFFGNKVSDAIKSDIDEYLSKNEYELRDEVSTIADYYEEKKDEYIVRCQVKENGSPIIDLSISVPSEQEAVSICNNWKSKSQEVYAYIMKTLMFHSND</sequence>